<keyword evidence="8" id="KW-0408">Iron</keyword>
<dbReference type="GO" id="GO:0046872">
    <property type="term" value="F:metal ion binding"/>
    <property type="evidence" value="ECO:0007669"/>
    <property type="project" value="UniProtKB-KW"/>
</dbReference>
<dbReference type="RefSeq" id="WP_160798316.1">
    <property type="nucleotide sequence ID" value="NZ_CANMWR010000019.1"/>
</dbReference>
<dbReference type="Proteomes" id="UP000474778">
    <property type="component" value="Unassembled WGS sequence"/>
</dbReference>
<dbReference type="AlphaFoldDB" id="A0A6L7I242"/>
<keyword evidence="3" id="KW-0813">Transport</keyword>
<dbReference type="InterPro" id="IPR036280">
    <property type="entry name" value="Multihaem_cyt_sf"/>
</dbReference>
<protein>
    <submittedName>
        <fullName evidence="11">Cytochrome C</fullName>
    </submittedName>
</protein>
<evidence type="ECO:0000313" key="12">
    <source>
        <dbReference type="Proteomes" id="UP000474778"/>
    </source>
</evidence>
<dbReference type="EMBL" id="WRPA01000018">
    <property type="protein sequence ID" value="MXR70330.1"/>
    <property type="molecule type" value="Genomic_DNA"/>
</dbReference>
<dbReference type="InterPro" id="IPR012286">
    <property type="entry name" value="Tetrahaem_cytochrome"/>
</dbReference>
<evidence type="ECO:0000256" key="5">
    <source>
        <dbReference type="ARBA" id="ARBA00022723"/>
    </source>
</evidence>
<keyword evidence="6" id="KW-0574">Periplasm</keyword>
<feature type="domain" description="Tetrahaem cytochrome" evidence="10">
    <location>
        <begin position="36"/>
        <end position="118"/>
    </location>
</feature>
<comment type="caution">
    <text evidence="11">The sequence shown here is derived from an EMBL/GenBank/DDBJ whole genome shotgun (WGS) entry which is preliminary data.</text>
</comment>
<organism evidence="11 12">
    <name type="scientific">Shewanella insulae</name>
    <dbReference type="NCBI Taxonomy" id="2681496"/>
    <lineage>
        <taxon>Bacteria</taxon>
        <taxon>Pseudomonadati</taxon>
        <taxon>Pseudomonadota</taxon>
        <taxon>Gammaproteobacteria</taxon>
        <taxon>Alteromonadales</taxon>
        <taxon>Shewanellaceae</taxon>
        <taxon>Shewanella</taxon>
    </lineage>
</organism>
<keyword evidence="12" id="KW-1185">Reference proteome</keyword>
<feature type="chain" id="PRO_5027106933" evidence="9">
    <location>
        <begin position="22"/>
        <end position="126"/>
    </location>
</feature>
<evidence type="ECO:0000256" key="6">
    <source>
        <dbReference type="ARBA" id="ARBA00022764"/>
    </source>
</evidence>
<evidence type="ECO:0000256" key="8">
    <source>
        <dbReference type="ARBA" id="ARBA00023004"/>
    </source>
</evidence>
<evidence type="ECO:0000256" key="2">
    <source>
        <dbReference type="ARBA" id="ARBA00004418"/>
    </source>
</evidence>
<accession>A0A6L7I242</accession>
<name>A0A6L7I242_9GAMM</name>
<comment type="subcellular location">
    <subcellularLocation>
        <location evidence="2">Periplasm</location>
    </subcellularLocation>
</comment>
<keyword evidence="5" id="KW-0479">Metal-binding</keyword>
<gene>
    <name evidence="11" type="ORF">GNT65_16855</name>
</gene>
<keyword evidence="7" id="KW-0249">Electron transport</keyword>
<sequence>MLRVLSALCLAALLSAPGAQAMKLKDYHQEIMTNEQGKVECSACHGEAKRKSIPKMSACESCHGTAAEMAELTKRPEGAGHSVEPNPHDSLHYGSDLPCTYCHQEHKESKVYCNQCHEFKYPKMKR</sequence>
<dbReference type="GO" id="GO:0042597">
    <property type="term" value="C:periplasmic space"/>
    <property type="evidence" value="ECO:0007669"/>
    <property type="project" value="UniProtKB-SubCell"/>
</dbReference>
<dbReference type="SUPFAM" id="SSF48695">
    <property type="entry name" value="Multiheme cytochromes"/>
    <property type="match status" value="1"/>
</dbReference>
<feature type="signal peptide" evidence="9">
    <location>
        <begin position="1"/>
        <end position="21"/>
    </location>
</feature>
<proteinExistence type="predicted"/>
<reference evidence="11 12" key="1">
    <citation type="submission" date="2019-12" db="EMBL/GenBank/DDBJ databases">
        <title>Shewanella insulae sp. nov., isolated from a tidal flat.</title>
        <authorList>
            <person name="Yoon J.-H."/>
        </authorList>
    </citation>
    <scope>NUCLEOTIDE SEQUENCE [LARGE SCALE GENOMIC DNA]</scope>
    <source>
        <strain evidence="11 12">JBTF-M18</strain>
    </source>
</reference>
<evidence type="ECO:0000313" key="11">
    <source>
        <dbReference type="EMBL" id="MXR70330.1"/>
    </source>
</evidence>
<keyword evidence="9" id="KW-0732">Signal</keyword>
<evidence type="ECO:0000256" key="7">
    <source>
        <dbReference type="ARBA" id="ARBA00022982"/>
    </source>
</evidence>
<evidence type="ECO:0000259" key="10">
    <source>
        <dbReference type="Pfam" id="PF14537"/>
    </source>
</evidence>
<evidence type="ECO:0000256" key="3">
    <source>
        <dbReference type="ARBA" id="ARBA00022448"/>
    </source>
</evidence>
<evidence type="ECO:0000256" key="1">
    <source>
        <dbReference type="ARBA" id="ARBA00001926"/>
    </source>
</evidence>
<dbReference type="Gene3D" id="1.10.1130.10">
    <property type="entry name" value="Flavocytochrome C3, Chain A"/>
    <property type="match status" value="1"/>
</dbReference>
<dbReference type="Pfam" id="PF14537">
    <property type="entry name" value="Cytochrom_c3_2"/>
    <property type="match status" value="1"/>
</dbReference>
<evidence type="ECO:0000256" key="4">
    <source>
        <dbReference type="ARBA" id="ARBA00022617"/>
    </source>
</evidence>
<evidence type="ECO:0000256" key="9">
    <source>
        <dbReference type="SAM" id="SignalP"/>
    </source>
</evidence>
<comment type="cofactor">
    <cofactor evidence="1">
        <name>heme c</name>
        <dbReference type="ChEBI" id="CHEBI:61717"/>
    </cofactor>
</comment>
<keyword evidence="4" id="KW-0349">Heme</keyword>